<evidence type="ECO:0000256" key="6">
    <source>
        <dbReference type="ARBA" id="ARBA00022989"/>
    </source>
</evidence>
<dbReference type="SUPFAM" id="SSF48264">
    <property type="entry name" value="Cytochrome P450"/>
    <property type="match status" value="1"/>
</dbReference>
<dbReference type="InterPro" id="IPR050665">
    <property type="entry name" value="Cytochrome_P450_Monooxygen"/>
</dbReference>
<evidence type="ECO:0000256" key="11">
    <source>
        <dbReference type="PIRSR" id="PIRSR602401-1"/>
    </source>
</evidence>
<organism evidence="13 14">
    <name type="scientific">Ficus carica</name>
    <name type="common">Common fig</name>
    <dbReference type="NCBI Taxonomy" id="3494"/>
    <lineage>
        <taxon>Eukaryota</taxon>
        <taxon>Viridiplantae</taxon>
        <taxon>Streptophyta</taxon>
        <taxon>Embryophyta</taxon>
        <taxon>Tracheophyta</taxon>
        <taxon>Spermatophyta</taxon>
        <taxon>Magnoliopsida</taxon>
        <taxon>eudicotyledons</taxon>
        <taxon>Gunneridae</taxon>
        <taxon>Pentapetalae</taxon>
        <taxon>rosids</taxon>
        <taxon>fabids</taxon>
        <taxon>Rosales</taxon>
        <taxon>Moraceae</taxon>
        <taxon>Ficeae</taxon>
        <taxon>Ficus</taxon>
    </lineage>
</organism>
<dbReference type="GO" id="GO:0016020">
    <property type="term" value="C:membrane"/>
    <property type="evidence" value="ECO:0007669"/>
    <property type="project" value="UniProtKB-SubCell"/>
</dbReference>
<evidence type="ECO:0000256" key="5">
    <source>
        <dbReference type="ARBA" id="ARBA00022723"/>
    </source>
</evidence>
<keyword evidence="5 11" id="KW-0479">Metal-binding</keyword>
<keyword evidence="9 12" id="KW-0503">Monooxygenase</keyword>
<comment type="similarity">
    <text evidence="2 12">Belongs to the cytochrome P450 family.</text>
</comment>
<keyword evidence="3 11" id="KW-0349">Heme</keyword>
<evidence type="ECO:0000256" key="1">
    <source>
        <dbReference type="ARBA" id="ARBA00004167"/>
    </source>
</evidence>
<feature type="binding site" description="axial binding residue" evidence="11">
    <location>
        <position position="425"/>
    </location>
    <ligand>
        <name>heme</name>
        <dbReference type="ChEBI" id="CHEBI:30413"/>
    </ligand>
    <ligandPart>
        <name>Fe</name>
        <dbReference type="ChEBI" id="CHEBI:18248"/>
    </ligandPart>
</feature>
<evidence type="ECO:0000256" key="2">
    <source>
        <dbReference type="ARBA" id="ARBA00010617"/>
    </source>
</evidence>
<dbReference type="InterPro" id="IPR036396">
    <property type="entry name" value="Cyt_P450_sf"/>
</dbReference>
<reference evidence="13" key="1">
    <citation type="submission" date="2023-07" db="EMBL/GenBank/DDBJ databases">
        <title>draft genome sequence of fig (Ficus carica).</title>
        <authorList>
            <person name="Takahashi T."/>
            <person name="Nishimura K."/>
        </authorList>
    </citation>
    <scope>NUCLEOTIDE SEQUENCE</scope>
</reference>
<dbReference type="GO" id="GO:0016705">
    <property type="term" value="F:oxidoreductase activity, acting on paired donors, with incorporation or reduction of molecular oxygen"/>
    <property type="evidence" value="ECO:0007669"/>
    <property type="project" value="InterPro"/>
</dbReference>
<evidence type="ECO:0000256" key="9">
    <source>
        <dbReference type="ARBA" id="ARBA00023033"/>
    </source>
</evidence>
<name>A0AA87ZZM7_FICCA</name>
<keyword evidence="14" id="KW-1185">Reference proteome</keyword>
<keyword evidence="8 11" id="KW-0408">Iron</keyword>
<dbReference type="Proteomes" id="UP001187192">
    <property type="component" value="Unassembled WGS sequence"/>
</dbReference>
<dbReference type="InterPro" id="IPR002401">
    <property type="entry name" value="Cyt_P450_E_grp-I"/>
</dbReference>
<gene>
    <name evidence="13" type="ORF">TIFTF001_011261</name>
</gene>
<evidence type="ECO:0000256" key="7">
    <source>
        <dbReference type="ARBA" id="ARBA00023002"/>
    </source>
</evidence>
<evidence type="ECO:0000256" key="10">
    <source>
        <dbReference type="ARBA" id="ARBA00023136"/>
    </source>
</evidence>
<dbReference type="Pfam" id="PF00067">
    <property type="entry name" value="p450"/>
    <property type="match status" value="1"/>
</dbReference>
<comment type="cofactor">
    <cofactor evidence="11">
        <name>heme</name>
        <dbReference type="ChEBI" id="CHEBI:30413"/>
    </cofactor>
</comment>
<keyword evidence="6" id="KW-1133">Transmembrane helix</keyword>
<dbReference type="Gene3D" id="1.10.630.10">
    <property type="entry name" value="Cytochrome P450"/>
    <property type="match status" value="1"/>
</dbReference>
<evidence type="ECO:0000256" key="8">
    <source>
        <dbReference type="ARBA" id="ARBA00023004"/>
    </source>
</evidence>
<evidence type="ECO:0008006" key="15">
    <source>
        <dbReference type="Google" id="ProtNLM"/>
    </source>
</evidence>
<proteinExistence type="inferred from homology"/>
<keyword evidence="7 12" id="KW-0560">Oxidoreductase</keyword>
<dbReference type="PRINTS" id="PR00463">
    <property type="entry name" value="EP450I"/>
</dbReference>
<keyword evidence="4" id="KW-0812">Transmembrane</keyword>
<dbReference type="InterPro" id="IPR017972">
    <property type="entry name" value="Cyt_P450_CS"/>
</dbReference>
<dbReference type="InterPro" id="IPR001128">
    <property type="entry name" value="Cyt_P450"/>
</dbReference>
<comment type="subcellular location">
    <subcellularLocation>
        <location evidence="1">Membrane</location>
        <topology evidence="1">Single-pass membrane protein</topology>
    </subcellularLocation>
</comment>
<evidence type="ECO:0000256" key="3">
    <source>
        <dbReference type="ARBA" id="ARBA00022617"/>
    </source>
</evidence>
<dbReference type="GO" id="GO:0005506">
    <property type="term" value="F:iron ion binding"/>
    <property type="evidence" value="ECO:0007669"/>
    <property type="project" value="InterPro"/>
</dbReference>
<dbReference type="EMBL" id="BTGU01000013">
    <property type="protein sequence ID" value="GMN42045.1"/>
    <property type="molecule type" value="Genomic_DNA"/>
</dbReference>
<dbReference type="PANTHER" id="PTHR24282">
    <property type="entry name" value="CYTOCHROME P450 FAMILY MEMBER"/>
    <property type="match status" value="1"/>
</dbReference>
<comment type="caution">
    <text evidence="13">The sequence shown here is derived from an EMBL/GenBank/DDBJ whole genome shotgun (WGS) entry which is preliminary data.</text>
</comment>
<evidence type="ECO:0000256" key="4">
    <source>
        <dbReference type="ARBA" id="ARBA00022692"/>
    </source>
</evidence>
<dbReference type="PROSITE" id="PS00086">
    <property type="entry name" value="CYTOCHROME_P450"/>
    <property type="match status" value="1"/>
</dbReference>
<evidence type="ECO:0000256" key="12">
    <source>
        <dbReference type="RuleBase" id="RU000461"/>
    </source>
</evidence>
<dbReference type="GO" id="GO:0004497">
    <property type="term" value="F:monooxygenase activity"/>
    <property type="evidence" value="ECO:0007669"/>
    <property type="project" value="UniProtKB-KW"/>
</dbReference>
<keyword evidence="10" id="KW-0472">Membrane</keyword>
<protein>
    <recommendedName>
        <fullName evidence="15">Cytochrome P450 CYP749A22-like</fullName>
    </recommendedName>
</protein>
<dbReference type="PANTHER" id="PTHR24282:SF20">
    <property type="entry name" value="CYTOCHROME P450 CYP749A22-LIKE"/>
    <property type="match status" value="1"/>
</dbReference>
<dbReference type="GO" id="GO:0020037">
    <property type="term" value="F:heme binding"/>
    <property type="evidence" value="ECO:0007669"/>
    <property type="project" value="InterPro"/>
</dbReference>
<evidence type="ECO:0000313" key="14">
    <source>
        <dbReference type="Proteomes" id="UP001187192"/>
    </source>
</evidence>
<accession>A0AA87ZZM7</accession>
<sequence>MSVQGIKGPSYRFIHGNTKQISALRKESMTRPLVGLSHNILPKVSPHVDSWIGVYGKNYLQWSGAQPQLVITEPELIKEVLNNRNGAYPKTEANSFVRKLMGDGLLTAAEGEKWAKLRKLANYAFHGESLKGMNPAMISSVEVMLERWRNYEGKEVEVFEEFRLLTSEVISRTAFGSSYLEGKKIFDMLQKLSFLICRNAFKVRFPGFSKFFKTKDEIESDILAKEIRKCVMEIIKKREEKVLNGEEDSFGSDFLGVLIKAHHDADEKQRISMDDMVDECKTFYVAGQETVNSLLAWTVLLLAVHTDWQEEARKEVLNLFGQENPNPDGIWKLKTLSNVINESLRLYPPIASNLRKVEREVRLGKLILPANLILSMSYLSLHHDPQIWGEDAHQFKPERFSEGIAKATTNSEAAFFPFGAGPRSCVGMNFAINEAKIALSMILQRYSFTLSPVYVHSPIQLLTLCPQRGIQVTLQSL</sequence>
<dbReference type="PRINTS" id="PR00385">
    <property type="entry name" value="P450"/>
</dbReference>
<evidence type="ECO:0000313" key="13">
    <source>
        <dbReference type="EMBL" id="GMN42045.1"/>
    </source>
</evidence>
<dbReference type="AlphaFoldDB" id="A0AA87ZZM7"/>